<keyword evidence="3" id="KW-0689">Ribosomal protein</keyword>
<evidence type="ECO:0000256" key="5">
    <source>
        <dbReference type="ARBA" id="ARBA00023274"/>
    </source>
</evidence>
<protein>
    <submittedName>
        <fullName evidence="6">Uncharacterized protein</fullName>
    </submittedName>
</protein>
<comment type="similarity">
    <text evidence="2">Belongs to the bacterial ribosomal protein bL32 family.</text>
</comment>
<evidence type="ECO:0000256" key="4">
    <source>
        <dbReference type="ARBA" id="ARBA00023128"/>
    </source>
</evidence>
<proteinExistence type="inferred from homology"/>
<dbReference type="PANTHER" id="PTHR21026:SF2">
    <property type="entry name" value="LARGE RIBOSOMAL SUBUNIT PROTEIN BL32M"/>
    <property type="match status" value="1"/>
</dbReference>
<dbReference type="PANTHER" id="PTHR21026">
    <property type="entry name" value="39S RIBOSOMAL PROTEIN L32, MITOCHONDRIAL"/>
    <property type="match status" value="1"/>
</dbReference>
<keyword evidence="5" id="KW-0687">Ribonucleoprotein</keyword>
<keyword evidence="4" id="KW-0496">Mitochondrion</keyword>
<evidence type="ECO:0000256" key="2">
    <source>
        <dbReference type="ARBA" id="ARBA00008560"/>
    </source>
</evidence>
<dbReference type="GO" id="GO:0005762">
    <property type="term" value="C:mitochondrial large ribosomal subunit"/>
    <property type="evidence" value="ECO:0007669"/>
    <property type="project" value="TreeGrafter"/>
</dbReference>
<dbReference type="InterPro" id="IPR051991">
    <property type="entry name" value="Mitoribosomal_protein_bL32"/>
</dbReference>
<dbReference type="EMBL" id="OIVN01006431">
    <property type="protein sequence ID" value="SPD33005.1"/>
    <property type="molecule type" value="Genomic_DNA"/>
</dbReference>
<dbReference type="AlphaFoldDB" id="A0A2N9J8R1"/>
<reference evidence="6" key="1">
    <citation type="submission" date="2018-02" db="EMBL/GenBank/DDBJ databases">
        <authorList>
            <person name="Cohen D.B."/>
            <person name="Kent A.D."/>
        </authorList>
    </citation>
    <scope>NUCLEOTIDE SEQUENCE</scope>
</reference>
<name>A0A2N9J8R1_FAGSY</name>
<sequence length="104" mass="11569">MATMLRSSLALGNMGYTLLFRRFSHVMSLPPPFDAPIHSGLSSPLFVLPESNQNPDNNNIGFGFEFPSFSFGGGSMELMAVPKRKLKPKGVFFGLRDYFVYSEL</sequence>
<evidence type="ECO:0000256" key="1">
    <source>
        <dbReference type="ARBA" id="ARBA00004173"/>
    </source>
</evidence>
<dbReference type="GO" id="GO:0003735">
    <property type="term" value="F:structural constituent of ribosome"/>
    <property type="evidence" value="ECO:0007669"/>
    <property type="project" value="TreeGrafter"/>
</dbReference>
<gene>
    <name evidence="6" type="ORF">FSB_LOCUS60887</name>
</gene>
<accession>A0A2N9J8R1</accession>
<organism evidence="6">
    <name type="scientific">Fagus sylvatica</name>
    <name type="common">Beechnut</name>
    <dbReference type="NCBI Taxonomy" id="28930"/>
    <lineage>
        <taxon>Eukaryota</taxon>
        <taxon>Viridiplantae</taxon>
        <taxon>Streptophyta</taxon>
        <taxon>Embryophyta</taxon>
        <taxon>Tracheophyta</taxon>
        <taxon>Spermatophyta</taxon>
        <taxon>Magnoliopsida</taxon>
        <taxon>eudicotyledons</taxon>
        <taxon>Gunneridae</taxon>
        <taxon>Pentapetalae</taxon>
        <taxon>rosids</taxon>
        <taxon>fabids</taxon>
        <taxon>Fagales</taxon>
        <taxon>Fagaceae</taxon>
        <taxon>Fagus</taxon>
    </lineage>
</organism>
<comment type="subcellular location">
    <subcellularLocation>
        <location evidence="1">Mitochondrion</location>
    </subcellularLocation>
</comment>
<evidence type="ECO:0000313" key="6">
    <source>
        <dbReference type="EMBL" id="SPD33005.1"/>
    </source>
</evidence>
<evidence type="ECO:0000256" key="3">
    <source>
        <dbReference type="ARBA" id="ARBA00022980"/>
    </source>
</evidence>